<dbReference type="Proteomes" id="UP001521785">
    <property type="component" value="Unassembled WGS sequence"/>
</dbReference>
<evidence type="ECO:0000313" key="2">
    <source>
        <dbReference type="Proteomes" id="UP001521785"/>
    </source>
</evidence>
<dbReference type="EMBL" id="JAKJXO020000001">
    <property type="protein sequence ID" value="KAL1611959.1"/>
    <property type="molecule type" value="Genomic_DNA"/>
</dbReference>
<proteinExistence type="predicted"/>
<accession>A0ABR3S5I7</accession>
<reference evidence="1 2" key="1">
    <citation type="submission" date="2024-02" db="EMBL/GenBank/DDBJ databases">
        <title>De novo assembly and annotation of 12 fungi associated with fruit tree decline syndrome in Ontario, Canada.</title>
        <authorList>
            <person name="Sulman M."/>
            <person name="Ellouze W."/>
            <person name="Ilyukhin E."/>
        </authorList>
    </citation>
    <scope>NUCLEOTIDE SEQUENCE [LARGE SCALE GENOMIC DNA]</scope>
    <source>
        <strain evidence="1 2">M42-189</strain>
    </source>
</reference>
<name>A0ABR3S5I7_9PLEO</name>
<gene>
    <name evidence="1" type="ORF">SLS60_000182</name>
</gene>
<evidence type="ECO:0008006" key="3">
    <source>
        <dbReference type="Google" id="ProtNLM"/>
    </source>
</evidence>
<organism evidence="1 2">
    <name type="scientific">Paraconiothyrium brasiliense</name>
    <dbReference type="NCBI Taxonomy" id="300254"/>
    <lineage>
        <taxon>Eukaryota</taxon>
        <taxon>Fungi</taxon>
        <taxon>Dikarya</taxon>
        <taxon>Ascomycota</taxon>
        <taxon>Pezizomycotina</taxon>
        <taxon>Dothideomycetes</taxon>
        <taxon>Pleosporomycetidae</taxon>
        <taxon>Pleosporales</taxon>
        <taxon>Massarineae</taxon>
        <taxon>Didymosphaeriaceae</taxon>
        <taxon>Paraconiothyrium</taxon>
    </lineage>
</organism>
<evidence type="ECO:0000313" key="1">
    <source>
        <dbReference type="EMBL" id="KAL1611959.1"/>
    </source>
</evidence>
<sequence length="512" mass="56090">MQSSKNAYRGPQADAATFTTQQKFLDSLAPIPVESVDADSRRCSYCWKQYGESNPGCDDAEAPVKFQCEHVFGEKCMRALFAIKEPARVDLIPLSFSPGSKGADLGSRLSAYIDSQGVEKSELTSSDRKKHFAHLLQEVMPTVKSIPDSPPGPLHGRGLELLGKDWLGLVYEMFTQSGFPPGPFHLLENAIVIDDEPWIKQPLYPAASLSAYGASQIPMPSALPPGYTPWLGSNWPTPMPSAAALAYYAPNTLATSYGSTWDQEPYKLKVQQEKQSPAVPNWQDIVSTKSGLDSLVEKNKELLKEQKQLAEQAAKGGAEQKYAASEENRVKTFMKELAGSFAKVYEAYEQYQYDEAVAAGLPPPVKLGLADPNINPSVPHASVQGSNGHFARSPVFLLTGKGVVHERFAGAKGVEVIQPYSDEPIATEDMDDDDSDSDSDAAYIVDAERAPAAFAGKTILLKRKPCQLEDCCTWSNSLSEPLRTPEYVFWPDNKKAPDNCPLCRRVLFKKNG</sequence>
<protein>
    <recommendedName>
        <fullName evidence="3">RING-type domain-containing protein</fullName>
    </recommendedName>
</protein>
<comment type="caution">
    <text evidence="1">The sequence shown here is derived from an EMBL/GenBank/DDBJ whole genome shotgun (WGS) entry which is preliminary data.</text>
</comment>
<keyword evidence="2" id="KW-1185">Reference proteome</keyword>